<organism evidence="1 2">
    <name type="scientific">Gallibacterium salpingitidis</name>
    <dbReference type="NCBI Taxonomy" id="505341"/>
    <lineage>
        <taxon>Bacteria</taxon>
        <taxon>Pseudomonadati</taxon>
        <taxon>Pseudomonadota</taxon>
        <taxon>Gammaproteobacteria</taxon>
        <taxon>Pasteurellales</taxon>
        <taxon>Pasteurellaceae</taxon>
        <taxon>Gallibacterium</taxon>
    </lineage>
</organism>
<reference evidence="1 2" key="1">
    <citation type="submission" date="2014-11" db="EMBL/GenBank/DDBJ databases">
        <title>Pan-genome of Gallibacterium spp.</title>
        <authorList>
            <person name="Kudirkiene E."/>
            <person name="Bojesen A.M."/>
        </authorList>
    </citation>
    <scope>NUCLEOTIDE SEQUENCE [LARGE SCALE GENOMIC DNA]</scope>
    <source>
        <strain evidence="1 2">F150</strain>
    </source>
</reference>
<protein>
    <submittedName>
        <fullName evidence="1">Uncharacterized protein</fullName>
    </submittedName>
</protein>
<dbReference type="RefSeq" id="WP_066107563.1">
    <property type="nucleotide sequence ID" value="NZ_JTJL01000026.1"/>
</dbReference>
<dbReference type="AlphaFoldDB" id="A0A1A7NXI6"/>
<dbReference type="InterPro" id="IPR022148">
    <property type="entry name" value="CopG_antitoxin"/>
</dbReference>
<dbReference type="OrthoDB" id="5684171at2"/>
<dbReference type="Proteomes" id="UP000092649">
    <property type="component" value="Unassembled WGS sequence"/>
</dbReference>
<sequence length="103" mass="11821">MNKDKDIYANVELWEAGKLGASKETAKVSDFSVEELQKSIQLQPISLRIQKDVLDDLKFIAKYHGINYQPLIKQVLKRFVDSEMNQILAKEVNVQLNTNKRTG</sequence>
<evidence type="ECO:0000313" key="1">
    <source>
        <dbReference type="EMBL" id="OBW94413.1"/>
    </source>
</evidence>
<evidence type="ECO:0000313" key="2">
    <source>
        <dbReference type="Proteomes" id="UP000092649"/>
    </source>
</evidence>
<dbReference type="Pfam" id="PF12441">
    <property type="entry name" value="CopG_antitoxin"/>
    <property type="match status" value="1"/>
</dbReference>
<accession>A0A1A7NXI6</accession>
<comment type="caution">
    <text evidence="1">The sequence shown here is derived from an EMBL/GenBank/DDBJ whole genome shotgun (WGS) entry which is preliminary data.</text>
</comment>
<name>A0A1A7NXI6_9PAST</name>
<dbReference type="PATRIC" id="fig|505341.3.peg.1266"/>
<proteinExistence type="predicted"/>
<gene>
    <name evidence="1" type="ORF">QS62_06300</name>
</gene>
<keyword evidence="2" id="KW-1185">Reference proteome</keyword>
<dbReference type="EMBL" id="JTJL01000026">
    <property type="protein sequence ID" value="OBW94413.1"/>
    <property type="molecule type" value="Genomic_DNA"/>
</dbReference>